<feature type="domain" description="Protein-PII uridylyltransferase N-terminal" evidence="1">
    <location>
        <begin position="40"/>
        <end position="169"/>
    </location>
</feature>
<evidence type="ECO:0008006" key="5">
    <source>
        <dbReference type="Google" id="ProtNLM"/>
    </source>
</evidence>
<dbReference type="CDD" id="cd05401">
    <property type="entry name" value="NT_GlnE_GlnD_like"/>
    <property type="match status" value="1"/>
</dbReference>
<evidence type="ECO:0000313" key="3">
    <source>
        <dbReference type="EMBL" id="MBD0381108.1"/>
    </source>
</evidence>
<sequence>MKHLSMERILERIHLSEQFDELRITRDQVHEMFREHLLFAYSPDLGRDVNEIHDSFIRRTIEIAEHMLEDQGHGKPPVPYAFMLFGSGGRSEQTLWSDQDNGLIYEDNKNHTEEELENYFARLVDCILQGLEVLGYPPCEGNVVSSNRQWRKPLSHYIEMMMGWLEEPSWENVRYLLIMADMRCVYGSECLVIHLKNELLTYVRNNPGILKYLLSNTLHHKISLGVFGHLIRERYGEDAGGFDIKYGAYIPIVNGIRLLAIQSGIQSSSTLERVSQLKDQLFITDVYADEWRQAFGTALKLRNLTPFQISEGLYTTRSKLSADQLTRELRQELKHCLRVGMGLQKYVKKSIETQLEKEKS</sequence>
<dbReference type="InterPro" id="IPR018821">
    <property type="entry name" value="DUF294_put_nucleoTrafse_sb-bd"/>
</dbReference>
<dbReference type="GO" id="GO:0008773">
    <property type="term" value="F:[protein-PII] uridylyltransferase activity"/>
    <property type="evidence" value="ECO:0007669"/>
    <property type="project" value="InterPro"/>
</dbReference>
<protein>
    <recommendedName>
        <fullName evidence="5">CBS domain-containing protein</fullName>
    </recommendedName>
</protein>
<evidence type="ECO:0000259" key="2">
    <source>
        <dbReference type="Pfam" id="PF10335"/>
    </source>
</evidence>
<evidence type="ECO:0000313" key="4">
    <source>
        <dbReference type="Proteomes" id="UP000650466"/>
    </source>
</evidence>
<evidence type="ECO:0000259" key="1">
    <source>
        <dbReference type="Pfam" id="PF03445"/>
    </source>
</evidence>
<dbReference type="Proteomes" id="UP000650466">
    <property type="component" value="Unassembled WGS sequence"/>
</dbReference>
<accession>A0A926KPU7</accession>
<dbReference type="InterPro" id="IPR005105">
    <property type="entry name" value="GlnD_Uridyltrans_N"/>
</dbReference>
<feature type="domain" description="DUF294" evidence="2">
    <location>
        <begin position="209"/>
        <end position="350"/>
    </location>
</feature>
<reference evidence="3" key="1">
    <citation type="submission" date="2020-09" db="EMBL/GenBank/DDBJ databases">
        <title>Draft Genome Sequence of Paenibacillus sp. WST5.</title>
        <authorList>
            <person name="Bao Z."/>
        </authorList>
    </citation>
    <scope>NUCLEOTIDE SEQUENCE</scope>
    <source>
        <strain evidence="3">WST5</strain>
    </source>
</reference>
<dbReference type="RefSeq" id="WP_188174914.1">
    <property type="nucleotide sequence ID" value="NZ_JACVVD010000004.1"/>
</dbReference>
<dbReference type="Pfam" id="PF03445">
    <property type="entry name" value="DUF294"/>
    <property type="match status" value="1"/>
</dbReference>
<keyword evidence="4" id="KW-1185">Reference proteome</keyword>
<comment type="caution">
    <text evidence="3">The sequence shown here is derived from an EMBL/GenBank/DDBJ whole genome shotgun (WGS) entry which is preliminary data.</text>
</comment>
<gene>
    <name evidence="3" type="ORF">ICC18_13365</name>
</gene>
<dbReference type="Pfam" id="PF10335">
    <property type="entry name" value="DUF294_C"/>
    <property type="match status" value="1"/>
</dbReference>
<organism evidence="3 4">
    <name type="scientific">Paenibacillus sedimenti</name>
    <dbReference type="NCBI Taxonomy" id="2770274"/>
    <lineage>
        <taxon>Bacteria</taxon>
        <taxon>Bacillati</taxon>
        <taxon>Bacillota</taxon>
        <taxon>Bacilli</taxon>
        <taxon>Bacillales</taxon>
        <taxon>Paenibacillaceae</taxon>
        <taxon>Paenibacillus</taxon>
    </lineage>
</organism>
<name>A0A926KPU7_9BACL</name>
<dbReference type="EMBL" id="JACVVD010000004">
    <property type="protein sequence ID" value="MBD0381108.1"/>
    <property type="molecule type" value="Genomic_DNA"/>
</dbReference>
<proteinExistence type="predicted"/>
<dbReference type="AlphaFoldDB" id="A0A926KPU7"/>